<accession>A0ACB8F886</accession>
<gene>
    <name evidence="1" type="ORF">K3G42_013102</name>
</gene>
<protein>
    <submittedName>
        <fullName evidence="1">Uncharacterized protein</fullName>
    </submittedName>
</protein>
<reference evidence="1" key="1">
    <citation type="submission" date="2021-08" db="EMBL/GenBank/DDBJ databases">
        <title>The first chromosome-level gecko genome reveals the dynamic sex chromosomes of Neotropical dwarf geckos (Sphaerodactylidae: Sphaerodactylus).</title>
        <authorList>
            <person name="Pinto B.J."/>
            <person name="Keating S.E."/>
            <person name="Gamble T."/>
        </authorList>
    </citation>
    <scope>NUCLEOTIDE SEQUENCE</scope>
    <source>
        <strain evidence="1">TG3544</strain>
    </source>
</reference>
<organism evidence="1 2">
    <name type="scientific">Sphaerodactylus townsendi</name>
    <dbReference type="NCBI Taxonomy" id="933632"/>
    <lineage>
        <taxon>Eukaryota</taxon>
        <taxon>Metazoa</taxon>
        <taxon>Chordata</taxon>
        <taxon>Craniata</taxon>
        <taxon>Vertebrata</taxon>
        <taxon>Euteleostomi</taxon>
        <taxon>Lepidosauria</taxon>
        <taxon>Squamata</taxon>
        <taxon>Bifurcata</taxon>
        <taxon>Gekkota</taxon>
        <taxon>Sphaerodactylidae</taxon>
        <taxon>Sphaerodactylus</taxon>
    </lineage>
</organism>
<keyword evidence="2" id="KW-1185">Reference proteome</keyword>
<dbReference type="EMBL" id="CM037621">
    <property type="protein sequence ID" value="KAH8001634.1"/>
    <property type="molecule type" value="Genomic_DNA"/>
</dbReference>
<evidence type="ECO:0000313" key="2">
    <source>
        <dbReference type="Proteomes" id="UP000827872"/>
    </source>
</evidence>
<evidence type="ECO:0000313" key="1">
    <source>
        <dbReference type="EMBL" id="KAH8001634.1"/>
    </source>
</evidence>
<sequence>MRKYGNTAAAERRKAEGRQAWMALPAGRWTRGSSPVEPPPPVAARKEHGRQWRKNGRPATPGQHQGDVVVEDNGGHCMDSRFGMDNPTVAGMAMEANGRYREGRGRVDQATQ</sequence>
<proteinExistence type="predicted"/>
<name>A0ACB8F886_9SAUR</name>
<dbReference type="Proteomes" id="UP000827872">
    <property type="component" value="Linkage Group LG08"/>
</dbReference>
<comment type="caution">
    <text evidence="1">The sequence shown here is derived from an EMBL/GenBank/DDBJ whole genome shotgun (WGS) entry which is preliminary data.</text>
</comment>